<dbReference type="InterPro" id="IPR032828">
    <property type="entry name" value="PolyA_RNA-bd"/>
</dbReference>
<proteinExistence type="inferred from homology"/>
<name>A0A8H7FB44_AGABI</name>
<feature type="domain" description="tRNA nucleotidyltransferase/poly(A) polymerase RNA and SrmB- binding" evidence="7">
    <location>
        <begin position="235"/>
        <end position="278"/>
    </location>
</feature>
<dbReference type="FunFam" id="3.30.460.10:FF:000019">
    <property type="entry name" value="tRNA nucleotidyltransferase cca2"/>
    <property type="match status" value="1"/>
</dbReference>
<dbReference type="InterPro" id="IPR002646">
    <property type="entry name" value="PolA_pol_head_dom"/>
</dbReference>
<dbReference type="SUPFAM" id="SSF81891">
    <property type="entry name" value="Poly A polymerase C-terminal region-like"/>
    <property type="match status" value="1"/>
</dbReference>
<dbReference type="PANTHER" id="PTHR13734:SF5">
    <property type="entry name" value="CCA TRNA NUCLEOTIDYLTRANSFERASE, MITOCHONDRIAL"/>
    <property type="match status" value="1"/>
</dbReference>
<dbReference type="CDD" id="cd05398">
    <property type="entry name" value="NT_ClassII-CCAase"/>
    <property type="match status" value="1"/>
</dbReference>
<evidence type="ECO:0000259" key="6">
    <source>
        <dbReference type="Pfam" id="PF01743"/>
    </source>
</evidence>
<dbReference type="PANTHER" id="PTHR13734">
    <property type="entry name" value="TRNA-NUCLEOTIDYLTRANSFERASE"/>
    <property type="match status" value="1"/>
</dbReference>
<reference evidence="8 9" key="1">
    <citation type="journal article" name="Sci. Rep.">
        <title>Telomere-to-telomere assembled and centromere annotated genomes of the two main subspecies of the button mushroom Agaricus bisporus reveal especially polymorphic chromosome ends.</title>
        <authorList>
            <person name="Sonnenberg A.S.M."/>
            <person name="Sedaghat-Telgerd N."/>
            <person name="Lavrijssen B."/>
            <person name="Ohm R.A."/>
            <person name="Hendrickx P.M."/>
            <person name="Scholtmeijer K."/>
            <person name="Baars J.J.P."/>
            <person name="van Peer A."/>
        </authorList>
    </citation>
    <scope>NUCLEOTIDE SEQUENCE [LARGE SCALE GENOMIC DNA]</scope>
    <source>
        <strain evidence="8 9">H119_p4</strain>
    </source>
</reference>
<keyword evidence="4 5" id="KW-0694">RNA-binding</keyword>
<dbReference type="Pfam" id="PF12627">
    <property type="entry name" value="PolyA_pol_RNAbd"/>
    <property type="match status" value="1"/>
</dbReference>
<protein>
    <recommendedName>
        <fullName evidence="10">Poly A polymerase head domain-containing protein</fullName>
    </recommendedName>
</protein>
<evidence type="ECO:0000256" key="5">
    <source>
        <dbReference type="RuleBase" id="RU003953"/>
    </source>
</evidence>
<evidence type="ECO:0000313" key="9">
    <source>
        <dbReference type="Proteomes" id="UP000629468"/>
    </source>
</evidence>
<keyword evidence="3" id="KW-0547">Nucleotide-binding</keyword>
<accession>A0A8H7FB44</accession>
<dbReference type="GO" id="GO:0001680">
    <property type="term" value="P:tRNA 3'-terminal CCA addition"/>
    <property type="evidence" value="ECO:0007669"/>
    <property type="project" value="TreeGrafter"/>
</dbReference>
<dbReference type="GO" id="GO:0005739">
    <property type="term" value="C:mitochondrion"/>
    <property type="evidence" value="ECO:0007669"/>
    <property type="project" value="UniProtKB-ARBA"/>
</dbReference>
<dbReference type="Gene3D" id="1.10.3090.10">
    <property type="entry name" value="cca-adding enzyme, domain 2"/>
    <property type="match status" value="1"/>
</dbReference>
<dbReference type="AlphaFoldDB" id="A0A8H7FB44"/>
<evidence type="ECO:0008006" key="10">
    <source>
        <dbReference type="Google" id="ProtNLM"/>
    </source>
</evidence>
<sequence>MSLRSYPVDRCFVSSDTHIRLTEDEDRVCQLLDDYVKNAQEDVSMRTVCRIAGGWVRDKLLGSECHDIDIALSNSMGFTFAEGLAAYAARNGVETGTISKIAQNPEQSKHLETATFKVFGLEVDIVNLRCEEYASDSRIPTGVSFGTPLQDALRRDITINALFYNVHSREVEDFTGKGRDDLESGIIRTPLPPRETFLDDPLRVLRCIRFASRLGFKTVPELEEAAKDPLIQKAIVNKVARERVGEELVKMMRGRDPTRSIELIYNLSLYPAIFFAIPEAFSSFLSGMPEPARIGWTTVLVLRYLFERREQKSGSKIPNLDSVYYEAVVNDPTCSSRLYLAAALTPYRRLTYRDTKSKEKHLVELVLRESLKLGTQFHFLDGIPPLFTACDLIASAVSDSSKLHPSSERVGIGLLLRERTIHNPVVGVHWTSSFLFSLVLELVECYDVENDALDEKNAIIIIEKYNSFARKVDSFDLRNAGEMKPLLDGRQVVTALGATKPGAWLGKVLGQVIEWQLEHPTSTKQECVAWLQEQRRIASIVVDDSISEPATKRTRTKR</sequence>
<feature type="domain" description="Poly A polymerase head" evidence="6">
    <location>
        <begin position="49"/>
        <end position="188"/>
    </location>
</feature>
<evidence type="ECO:0000256" key="3">
    <source>
        <dbReference type="ARBA" id="ARBA00022741"/>
    </source>
</evidence>
<evidence type="ECO:0000256" key="4">
    <source>
        <dbReference type="ARBA" id="ARBA00022884"/>
    </source>
</evidence>
<dbReference type="Gene3D" id="3.30.460.10">
    <property type="entry name" value="Beta Polymerase, domain 2"/>
    <property type="match status" value="1"/>
</dbReference>
<dbReference type="SUPFAM" id="SSF81301">
    <property type="entry name" value="Nucleotidyltransferase"/>
    <property type="match status" value="1"/>
</dbReference>
<dbReference type="GO" id="GO:0003723">
    <property type="term" value="F:RNA binding"/>
    <property type="evidence" value="ECO:0007669"/>
    <property type="project" value="UniProtKB-KW"/>
</dbReference>
<keyword evidence="2 5" id="KW-0808">Transferase</keyword>
<dbReference type="InterPro" id="IPR043519">
    <property type="entry name" value="NT_sf"/>
</dbReference>
<dbReference type="EMBL" id="JABXXO010000001">
    <property type="protein sequence ID" value="KAF7784552.1"/>
    <property type="molecule type" value="Genomic_DNA"/>
</dbReference>
<evidence type="ECO:0000256" key="1">
    <source>
        <dbReference type="ARBA" id="ARBA00007265"/>
    </source>
</evidence>
<dbReference type="Proteomes" id="UP000629468">
    <property type="component" value="Unassembled WGS sequence"/>
</dbReference>
<dbReference type="GO" id="GO:0052929">
    <property type="term" value="F:ATP:3'-cytidine-cytidine-tRNA adenylyltransferase activity"/>
    <property type="evidence" value="ECO:0007669"/>
    <property type="project" value="TreeGrafter"/>
</dbReference>
<gene>
    <name evidence="8" type="ORF">Agabi119p4_717</name>
</gene>
<evidence type="ECO:0000256" key="2">
    <source>
        <dbReference type="ARBA" id="ARBA00022679"/>
    </source>
</evidence>
<comment type="caution">
    <text evidence="8">The sequence shown here is derived from an EMBL/GenBank/DDBJ whole genome shotgun (WGS) entry which is preliminary data.</text>
</comment>
<evidence type="ECO:0000313" key="8">
    <source>
        <dbReference type="EMBL" id="KAF7784552.1"/>
    </source>
</evidence>
<organism evidence="8 9">
    <name type="scientific">Agaricus bisporus var. burnettii</name>
    <dbReference type="NCBI Taxonomy" id="192524"/>
    <lineage>
        <taxon>Eukaryota</taxon>
        <taxon>Fungi</taxon>
        <taxon>Dikarya</taxon>
        <taxon>Basidiomycota</taxon>
        <taxon>Agaricomycotina</taxon>
        <taxon>Agaricomycetes</taxon>
        <taxon>Agaricomycetidae</taxon>
        <taxon>Agaricales</taxon>
        <taxon>Agaricineae</taxon>
        <taxon>Agaricaceae</taxon>
        <taxon>Agaricus</taxon>
    </lineage>
</organism>
<dbReference type="Pfam" id="PF01743">
    <property type="entry name" value="PolyA_pol"/>
    <property type="match status" value="1"/>
</dbReference>
<dbReference type="GO" id="GO:0000166">
    <property type="term" value="F:nucleotide binding"/>
    <property type="evidence" value="ECO:0007669"/>
    <property type="project" value="UniProtKB-KW"/>
</dbReference>
<dbReference type="GO" id="GO:0052927">
    <property type="term" value="F:CC tRNA cytidylyltransferase activity"/>
    <property type="evidence" value="ECO:0007669"/>
    <property type="project" value="TreeGrafter"/>
</dbReference>
<evidence type="ECO:0000259" key="7">
    <source>
        <dbReference type="Pfam" id="PF12627"/>
    </source>
</evidence>
<comment type="similarity">
    <text evidence="1 5">Belongs to the tRNA nucleotidyltransferase/poly(A) polymerase family.</text>
</comment>